<dbReference type="EMBL" id="BDGE01000073">
    <property type="protein sequence ID" value="GBE94230.1"/>
    <property type="molecule type" value="Genomic_DNA"/>
</dbReference>
<dbReference type="GO" id="GO:0008556">
    <property type="term" value="F:P-type potassium transmembrane transporter activity"/>
    <property type="evidence" value="ECO:0007669"/>
    <property type="project" value="InterPro"/>
</dbReference>
<reference evidence="3" key="1">
    <citation type="journal article" date="2018" name="Genome Announc.">
        <title>Draft Genome Sequence of the Nitrogen-Fixing and Hormogonia-Inducing Cyanobacterium Nostoc cycadae Strain WK-1, Isolated from the Coralloid Roots of Cycas revoluta.</title>
        <authorList>
            <person name="Kanesaki Y."/>
            <person name="Hirose M."/>
            <person name="Hirose Y."/>
            <person name="Fujisawa T."/>
            <person name="Nakamura Y."/>
            <person name="Watanabe S."/>
            <person name="Matsunaga S."/>
            <person name="Uchida H."/>
            <person name="Murakami A."/>
        </authorList>
    </citation>
    <scope>NUCLEOTIDE SEQUENCE [LARGE SCALE GENOMIC DNA]</scope>
    <source>
        <strain evidence="3">WK-1</strain>
    </source>
</reference>
<evidence type="ECO:0000256" key="1">
    <source>
        <dbReference type="SAM" id="Phobius"/>
    </source>
</evidence>
<evidence type="ECO:0000313" key="2">
    <source>
        <dbReference type="EMBL" id="GBE94230.1"/>
    </source>
</evidence>
<dbReference type="GO" id="GO:0005886">
    <property type="term" value="C:plasma membrane"/>
    <property type="evidence" value="ECO:0007669"/>
    <property type="project" value="InterPro"/>
</dbReference>
<keyword evidence="1" id="KW-0472">Membrane</keyword>
<dbReference type="Pfam" id="PF09604">
    <property type="entry name" value="Potass_KdpF"/>
    <property type="match status" value="1"/>
</dbReference>
<dbReference type="Proteomes" id="UP000236527">
    <property type="component" value="Unassembled WGS sequence"/>
</dbReference>
<gene>
    <name evidence="2" type="ORF">NCWK1_4001</name>
</gene>
<keyword evidence="1" id="KW-1133">Transmembrane helix</keyword>
<sequence>MNKEPRNLMQAIAYIWSQLPKQKLAIAILIGLCLNLGISRRVYAATNTTLQIQFTWAYGILGAIIFGLIIYLLIVVFQPERF</sequence>
<dbReference type="AlphaFoldDB" id="A0A2H6LLY5"/>
<protein>
    <submittedName>
        <fullName evidence="2">K+ transporting ATPase subunit F</fullName>
    </submittedName>
</protein>
<keyword evidence="1" id="KW-0812">Transmembrane</keyword>
<comment type="caution">
    <text evidence="2">The sequence shown here is derived from an EMBL/GenBank/DDBJ whole genome shotgun (WGS) entry which is preliminary data.</text>
</comment>
<keyword evidence="3" id="KW-1185">Reference proteome</keyword>
<dbReference type="InterPro" id="IPR011726">
    <property type="entry name" value="KdpF"/>
</dbReference>
<evidence type="ECO:0000313" key="3">
    <source>
        <dbReference type="Proteomes" id="UP000236527"/>
    </source>
</evidence>
<feature type="transmembrane region" description="Helical" evidence="1">
    <location>
        <begin position="54"/>
        <end position="77"/>
    </location>
</feature>
<accession>A0A2H6LLY5</accession>
<dbReference type="RefSeq" id="WP_096578956.1">
    <property type="nucleotide sequence ID" value="NZ_DF978435.1"/>
</dbReference>
<name>A0A2H6LLY5_9NOSO</name>
<organism evidence="2 3">
    <name type="scientific">Nostoc cycadae WK-1</name>
    <dbReference type="NCBI Taxonomy" id="1861711"/>
    <lineage>
        <taxon>Bacteria</taxon>
        <taxon>Bacillati</taxon>
        <taxon>Cyanobacteriota</taxon>
        <taxon>Cyanophyceae</taxon>
        <taxon>Nostocales</taxon>
        <taxon>Nostocaceae</taxon>
        <taxon>Nostoc</taxon>
    </lineage>
</organism>
<proteinExistence type="predicted"/>